<evidence type="ECO:0000313" key="1">
    <source>
        <dbReference type="EMBL" id="SDL50694.1"/>
    </source>
</evidence>
<dbReference type="InterPro" id="IPR014582">
    <property type="entry name" value="UCP033535_lipo"/>
</dbReference>
<keyword evidence="1" id="KW-0449">Lipoprotein</keyword>
<dbReference type="STRING" id="1075417.SAMN05421823_106201"/>
<gene>
    <name evidence="1" type="ORF">SAMN05421823_106201</name>
</gene>
<evidence type="ECO:0000313" key="2">
    <source>
        <dbReference type="Proteomes" id="UP000198510"/>
    </source>
</evidence>
<dbReference type="Proteomes" id="UP000198510">
    <property type="component" value="Unassembled WGS sequence"/>
</dbReference>
<accession>A0A1G9KME1</accession>
<organism evidence="1 2">
    <name type="scientific">Catalinimonas alkaloidigena</name>
    <dbReference type="NCBI Taxonomy" id="1075417"/>
    <lineage>
        <taxon>Bacteria</taxon>
        <taxon>Pseudomonadati</taxon>
        <taxon>Bacteroidota</taxon>
        <taxon>Cytophagia</taxon>
        <taxon>Cytophagales</taxon>
        <taxon>Catalimonadaceae</taxon>
        <taxon>Catalinimonas</taxon>
    </lineage>
</organism>
<dbReference type="AlphaFoldDB" id="A0A1G9KME1"/>
<dbReference type="RefSeq" id="WP_089683955.1">
    <property type="nucleotide sequence ID" value="NZ_FNFO01000006.1"/>
</dbReference>
<dbReference type="InterPro" id="IPR036215">
    <property type="entry name" value="TM0957-like_sf"/>
</dbReference>
<dbReference type="EMBL" id="FNFO01000006">
    <property type="protein sequence ID" value="SDL50694.1"/>
    <property type="molecule type" value="Genomic_DNA"/>
</dbReference>
<name>A0A1G9KME1_9BACT</name>
<dbReference type="Gene3D" id="2.40.50.420">
    <property type="entry name" value="Envelope glycoprotein gp160, DUF2291, alpha/beta domain"/>
    <property type="match status" value="1"/>
</dbReference>
<proteinExistence type="predicted"/>
<keyword evidence="2" id="KW-1185">Reference proteome</keyword>
<sequence length="215" mass="23969">MQKGVKYAIIAAVALLLLYNSVYFRKLSEVQAEATTRQFDAKAYAERMWTETLPPRLQEAQELDTLVTLLRTQPEATFEKHSNALGIGNLRYFLVKGEGTLTAIHENDMTLALKGGTDVRLATEFIFGNAVRDASGLVDIQEFDNTMDINYISEELNAIIRQNVVPPFKQQAKVGEQVHFTGAIQLNKAHLDLKSIEIIPISLESQPSSVSEENS</sequence>
<dbReference type="Gene3D" id="1.10.10.1260">
    <property type="entry name" value="Envelope glycoprotein gp160, DUF2291, helical domain"/>
    <property type="match status" value="1"/>
</dbReference>
<reference evidence="1 2" key="1">
    <citation type="submission" date="2016-10" db="EMBL/GenBank/DDBJ databases">
        <authorList>
            <person name="de Groot N.N."/>
        </authorList>
    </citation>
    <scope>NUCLEOTIDE SEQUENCE [LARGE SCALE GENOMIC DNA]</scope>
    <source>
        <strain evidence="1 2">DSM 25186</strain>
    </source>
</reference>
<protein>
    <submittedName>
        <fullName evidence="1">Predicted lipoprotein</fullName>
    </submittedName>
</protein>
<dbReference type="Pfam" id="PF10054">
    <property type="entry name" value="DUF2291"/>
    <property type="match status" value="1"/>
</dbReference>
<dbReference type="SUPFAM" id="SSF141318">
    <property type="entry name" value="TM0957-like"/>
    <property type="match status" value="1"/>
</dbReference>
<dbReference type="OrthoDB" id="1425705at2"/>